<keyword evidence="2" id="KW-1185">Reference proteome</keyword>
<dbReference type="EMBL" id="CAJHNH020008508">
    <property type="protein sequence ID" value="CAG5136233.1"/>
    <property type="molecule type" value="Genomic_DNA"/>
</dbReference>
<dbReference type="AlphaFoldDB" id="A0A8S4A302"/>
<reference evidence="1" key="1">
    <citation type="submission" date="2021-04" db="EMBL/GenBank/DDBJ databases">
        <authorList>
            <consortium name="Molecular Ecology Group"/>
        </authorList>
    </citation>
    <scope>NUCLEOTIDE SEQUENCE</scope>
</reference>
<proteinExistence type="predicted"/>
<gene>
    <name evidence="1" type="ORF">CUNI_LOCUS21791</name>
</gene>
<comment type="caution">
    <text evidence="1">The sequence shown here is derived from an EMBL/GenBank/DDBJ whole genome shotgun (WGS) entry which is preliminary data.</text>
</comment>
<organism evidence="1 2">
    <name type="scientific">Candidula unifasciata</name>
    <dbReference type="NCBI Taxonomy" id="100452"/>
    <lineage>
        <taxon>Eukaryota</taxon>
        <taxon>Metazoa</taxon>
        <taxon>Spiralia</taxon>
        <taxon>Lophotrochozoa</taxon>
        <taxon>Mollusca</taxon>
        <taxon>Gastropoda</taxon>
        <taxon>Heterobranchia</taxon>
        <taxon>Euthyneura</taxon>
        <taxon>Panpulmonata</taxon>
        <taxon>Eupulmonata</taxon>
        <taxon>Stylommatophora</taxon>
        <taxon>Helicina</taxon>
        <taxon>Helicoidea</taxon>
        <taxon>Geomitridae</taxon>
        <taxon>Candidula</taxon>
    </lineage>
</organism>
<evidence type="ECO:0000313" key="1">
    <source>
        <dbReference type="EMBL" id="CAG5136233.1"/>
    </source>
</evidence>
<dbReference type="Proteomes" id="UP000678393">
    <property type="component" value="Unassembled WGS sequence"/>
</dbReference>
<evidence type="ECO:0000313" key="2">
    <source>
        <dbReference type="Proteomes" id="UP000678393"/>
    </source>
</evidence>
<protein>
    <submittedName>
        <fullName evidence="1">Uncharacterized protein</fullName>
    </submittedName>
</protein>
<accession>A0A8S4A302</accession>
<name>A0A8S4A302_9EUPU</name>
<dbReference type="OrthoDB" id="6060782at2759"/>
<sequence length="206" mass="24239">MKHKSQTLLELKLKELDRLKSEALAHMRRLNVLKVHYMDWFDRRHKTFIEALQYIDFKFPQCLSLNATTIGNFRTGYKAAKALSQREVSLEKCASLLEDYLGFWDRLVELNKQGQCVHKKICDYRDGVAEMKDPQLNDMVHHLQQRLNIELRDDFNFTSVQGTSSDLFAYRVALQDPQYQKLVAFIPHLLRTSTQILCNKMSLEKE</sequence>